<dbReference type="PROSITE" id="PS51354">
    <property type="entry name" value="GLUTAREDOXIN_2"/>
    <property type="match status" value="1"/>
</dbReference>
<keyword evidence="3" id="KW-1185">Reference proteome</keyword>
<dbReference type="GO" id="GO:0016491">
    <property type="term" value="F:oxidoreductase activity"/>
    <property type="evidence" value="ECO:0007669"/>
    <property type="project" value="UniProtKB-KW"/>
</dbReference>
<dbReference type="Gene3D" id="3.40.30.10">
    <property type="entry name" value="Glutaredoxin"/>
    <property type="match status" value="1"/>
</dbReference>
<dbReference type="PANTHER" id="PTHR34386:SF1">
    <property type="entry name" value="GLUTAREDOXIN-LIKE PROTEIN NRDH"/>
    <property type="match status" value="1"/>
</dbReference>
<proteinExistence type="predicted"/>
<dbReference type="GO" id="GO:0045454">
    <property type="term" value="P:cell redox homeostasis"/>
    <property type="evidence" value="ECO:0007669"/>
    <property type="project" value="TreeGrafter"/>
</dbReference>
<dbReference type="CDD" id="cd02976">
    <property type="entry name" value="NrdH"/>
    <property type="match status" value="1"/>
</dbReference>
<protein>
    <submittedName>
        <fullName evidence="2">Putative glutaredoxin.1</fullName>
        <ecNumber evidence="2">1.-.-.-</ecNumber>
    </submittedName>
</protein>
<sequence length="84" mass="9266">MYSTSWCGDCRAAKHALEALGIPYHEIDIDRHPEAEQRVLEVNGGRRSVPTLVYGSHATSMSRFSVAKLKGWLNEVGLVQPQSG</sequence>
<dbReference type="RefSeq" id="WP_240631185.1">
    <property type="nucleotide sequence ID" value="NZ_BJXM01000026.1"/>
</dbReference>
<comment type="caution">
    <text evidence="2">The sequence shown here is derived from an EMBL/GenBank/DDBJ whole genome shotgun (WGS) entry which is preliminary data.</text>
</comment>
<dbReference type="EC" id="1.-.-.-" evidence="2"/>
<gene>
    <name evidence="2" type="ORF">Mgrana_00141</name>
</gene>
<dbReference type="InterPro" id="IPR002109">
    <property type="entry name" value="Glutaredoxin"/>
</dbReference>
<keyword evidence="2" id="KW-0560">Oxidoreductase</keyword>
<feature type="domain" description="Glutaredoxin" evidence="1">
    <location>
        <begin position="1"/>
        <end position="55"/>
    </location>
</feature>
<dbReference type="Pfam" id="PF00462">
    <property type="entry name" value="Glutaredoxin"/>
    <property type="match status" value="1"/>
</dbReference>
<dbReference type="EMBL" id="QWLB01000001">
    <property type="protein sequence ID" value="RIH94052.1"/>
    <property type="molecule type" value="Genomic_DNA"/>
</dbReference>
<dbReference type="InterPro" id="IPR036249">
    <property type="entry name" value="Thioredoxin-like_sf"/>
</dbReference>
<name>A0A399FFI0_9DEIN</name>
<reference evidence="2 3" key="1">
    <citation type="submission" date="2018-08" db="EMBL/GenBank/DDBJ databases">
        <title>Meiothermus granaticius genome AF-68 sequencing project.</title>
        <authorList>
            <person name="Da Costa M.S."/>
            <person name="Albuquerque L."/>
            <person name="Raposo P."/>
            <person name="Froufe H.J.C."/>
            <person name="Barroso C.S."/>
            <person name="Egas C."/>
        </authorList>
    </citation>
    <scope>NUCLEOTIDE SEQUENCE [LARGE SCALE GENOMIC DNA]</scope>
    <source>
        <strain evidence="2 3">AF-68</strain>
    </source>
</reference>
<dbReference type="AlphaFoldDB" id="A0A399FFI0"/>
<evidence type="ECO:0000313" key="3">
    <source>
        <dbReference type="Proteomes" id="UP000266178"/>
    </source>
</evidence>
<dbReference type="InterPro" id="IPR051548">
    <property type="entry name" value="Grx-like_ET"/>
</dbReference>
<dbReference type="GO" id="GO:0009055">
    <property type="term" value="F:electron transfer activity"/>
    <property type="evidence" value="ECO:0007669"/>
    <property type="project" value="TreeGrafter"/>
</dbReference>
<dbReference type="PANTHER" id="PTHR34386">
    <property type="entry name" value="GLUTAREDOXIN"/>
    <property type="match status" value="1"/>
</dbReference>
<dbReference type="Proteomes" id="UP000266178">
    <property type="component" value="Unassembled WGS sequence"/>
</dbReference>
<accession>A0A399FFI0</accession>
<dbReference type="SUPFAM" id="SSF52833">
    <property type="entry name" value="Thioredoxin-like"/>
    <property type="match status" value="1"/>
</dbReference>
<organism evidence="2 3">
    <name type="scientific">Meiothermus granaticius NBRC 107808</name>
    <dbReference type="NCBI Taxonomy" id="1227551"/>
    <lineage>
        <taxon>Bacteria</taxon>
        <taxon>Thermotogati</taxon>
        <taxon>Deinococcota</taxon>
        <taxon>Deinococci</taxon>
        <taxon>Thermales</taxon>
        <taxon>Thermaceae</taxon>
        <taxon>Meiothermus</taxon>
    </lineage>
</organism>
<evidence type="ECO:0000259" key="1">
    <source>
        <dbReference type="Pfam" id="PF00462"/>
    </source>
</evidence>
<evidence type="ECO:0000313" key="2">
    <source>
        <dbReference type="EMBL" id="RIH94052.1"/>
    </source>
</evidence>